<dbReference type="OrthoDB" id="143720at2"/>
<dbReference type="Pfam" id="PF10720">
    <property type="entry name" value="DUF2515"/>
    <property type="match status" value="1"/>
</dbReference>
<dbReference type="SUPFAM" id="SSF51556">
    <property type="entry name" value="Metallo-dependent hydrolases"/>
    <property type="match status" value="1"/>
</dbReference>
<dbReference type="InterPro" id="IPR019658">
    <property type="entry name" value="DUF2515"/>
</dbReference>
<keyword evidence="1" id="KW-1133">Transmembrane helix</keyword>
<dbReference type="InterPro" id="IPR032466">
    <property type="entry name" value="Metal_Hydrolase"/>
</dbReference>
<evidence type="ECO:0000256" key="1">
    <source>
        <dbReference type="SAM" id="Phobius"/>
    </source>
</evidence>
<evidence type="ECO:0000313" key="3">
    <source>
        <dbReference type="Proteomes" id="UP000078287"/>
    </source>
</evidence>
<dbReference type="Proteomes" id="UP000078287">
    <property type="component" value="Unassembled WGS sequence"/>
</dbReference>
<comment type="caution">
    <text evidence="2">The sequence shown here is derived from an EMBL/GenBank/DDBJ whole genome shotgun (WGS) entry which is preliminary data.</text>
</comment>
<dbReference type="AlphaFoldDB" id="A0A178M9D4"/>
<sequence length="293" mass="31808">MPTKTDWCAIIDRHLPPVNQLVARNRAITAAYASWYLRQPWLFRWAGLAAFASAQAGIGIALAEQLMAPQRMIGNGAAQPANAATLDLLGVLAGRGVSLALLAPTLLHAAATGQLLEDLLVIKQANDAIFNDTGWAHLAYIHGGLAELERCVAESDQAILVAFRLLDEGAQRMCKPETFTDGWELVNQAALTLLRHEQMTILPPYMARLSDLGRLIASLGTWMDFTGGGPVGGPSFPNFFGLPAVLSGARSIANTTDRWTWIERDLLPAWFAHSAAYREGGPLDRRLRMLAES</sequence>
<gene>
    <name evidence="2" type="ORF">A6A03_15620</name>
</gene>
<protein>
    <submittedName>
        <fullName evidence="2">Uncharacterized protein</fullName>
    </submittedName>
</protein>
<reference evidence="2 3" key="1">
    <citation type="submission" date="2016-04" db="EMBL/GenBank/DDBJ databases">
        <title>Chloroflexus islandicus sp. nov., a thermophilic filamentous anoxygenic phototrophic bacterium from geyser Strokkur (Iceland).</title>
        <authorList>
            <person name="Gaisin V.A."/>
            <person name="Kalashnikov A.M."/>
            <person name="Sukhacheva M.V."/>
            <person name="Grouzdev D.S."/>
            <person name="Ivanov T.M."/>
            <person name="Kuznetsov B."/>
            <person name="Gorlenko V.M."/>
        </authorList>
    </citation>
    <scope>NUCLEOTIDE SEQUENCE [LARGE SCALE GENOMIC DNA]</scope>
    <source>
        <strain evidence="3">isl-2</strain>
    </source>
</reference>
<dbReference type="STRING" id="1707952.A6A03_15620"/>
<accession>A0A178M9D4</accession>
<keyword evidence="1" id="KW-0812">Transmembrane</keyword>
<organism evidence="2 3">
    <name type="scientific">Chloroflexus islandicus</name>
    <dbReference type="NCBI Taxonomy" id="1707952"/>
    <lineage>
        <taxon>Bacteria</taxon>
        <taxon>Bacillati</taxon>
        <taxon>Chloroflexota</taxon>
        <taxon>Chloroflexia</taxon>
        <taxon>Chloroflexales</taxon>
        <taxon>Chloroflexineae</taxon>
        <taxon>Chloroflexaceae</taxon>
        <taxon>Chloroflexus</taxon>
    </lineage>
</organism>
<dbReference type="EMBL" id="LWQS01000059">
    <property type="protein sequence ID" value="OAN45143.1"/>
    <property type="molecule type" value="Genomic_DNA"/>
</dbReference>
<dbReference type="RefSeq" id="WP_066788139.1">
    <property type="nucleotide sequence ID" value="NZ_LWQS01000059.1"/>
</dbReference>
<proteinExistence type="predicted"/>
<keyword evidence="3" id="KW-1185">Reference proteome</keyword>
<evidence type="ECO:0000313" key="2">
    <source>
        <dbReference type="EMBL" id="OAN45143.1"/>
    </source>
</evidence>
<name>A0A178M9D4_9CHLR</name>
<keyword evidence="1" id="KW-0472">Membrane</keyword>
<feature type="transmembrane region" description="Helical" evidence="1">
    <location>
        <begin position="42"/>
        <end position="63"/>
    </location>
</feature>